<dbReference type="PANTHER" id="PTHR11133">
    <property type="entry name" value="SACCHAROPINE DEHYDROGENASE"/>
    <property type="match status" value="1"/>
</dbReference>
<evidence type="ECO:0000256" key="9">
    <source>
        <dbReference type="ARBA" id="ARBA00067598"/>
    </source>
</evidence>
<accession>A0AA39L9F6</accession>
<dbReference type="AlphaFoldDB" id="A0AA39L9F6"/>
<dbReference type="InterPro" id="IPR036291">
    <property type="entry name" value="NAD(P)-bd_dom_sf"/>
</dbReference>
<keyword evidence="14" id="KW-1185">Reference proteome</keyword>
<feature type="domain" description="Saccharopine dehydrogenase NADP binding" evidence="11">
    <location>
        <begin position="9"/>
        <end position="123"/>
    </location>
</feature>
<evidence type="ECO:0000256" key="3">
    <source>
        <dbReference type="ARBA" id="ARBA00023002"/>
    </source>
</evidence>
<dbReference type="Gene3D" id="1.10.1870.10">
    <property type="entry name" value="Domain 3, Saccharopine reductase"/>
    <property type="match status" value="1"/>
</dbReference>
<name>A0AA39L9F6_SARSR</name>
<evidence type="ECO:0000256" key="10">
    <source>
        <dbReference type="ARBA" id="ARBA00083134"/>
    </source>
</evidence>
<dbReference type="PANTHER" id="PTHR11133:SF22">
    <property type="entry name" value="ALPHA-AMINOADIPIC SEMIALDEHYDE SYNTHASE, MITOCHONDRIAL"/>
    <property type="match status" value="1"/>
</dbReference>
<dbReference type="Pfam" id="PF16653">
    <property type="entry name" value="Sacchrp_dh_C"/>
    <property type="match status" value="1"/>
</dbReference>
<evidence type="ECO:0000256" key="5">
    <source>
        <dbReference type="ARBA" id="ARBA00038048"/>
    </source>
</evidence>
<dbReference type="GO" id="GO:0004755">
    <property type="term" value="F:saccharopine dehydrogenase (NADP+, L-glutamate-forming) activity"/>
    <property type="evidence" value="ECO:0007669"/>
    <property type="project" value="UniProtKB-EC"/>
</dbReference>
<evidence type="ECO:0000256" key="1">
    <source>
        <dbReference type="ARBA" id="ARBA00022605"/>
    </source>
</evidence>
<evidence type="ECO:0000256" key="2">
    <source>
        <dbReference type="ARBA" id="ARBA00022857"/>
    </source>
</evidence>
<evidence type="ECO:0000256" key="4">
    <source>
        <dbReference type="ARBA" id="ARBA00023154"/>
    </source>
</evidence>
<dbReference type="GO" id="GO:0019878">
    <property type="term" value="P:lysine biosynthetic process via aminoadipic acid"/>
    <property type="evidence" value="ECO:0007669"/>
    <property type="project" value="TreeGrafter"/>
</dbReference>
<gene>
    <name evidence="13" type="ORF">NLU13_2559</name>
</gene>
<keyword evidence="1" id="KW-0028">Amino-acid biosynthesis</keyword>
<keyword evidence="3" id="KW-0560">Oxidoreductase</keyword>
<feature type="domain" description="Saccharopine dehydrogenase-like C-terminal" evidence="12">
    <location>
        <begin position="127"/>
        <end position="444"/>
    </location>
</feature>
<sequence length="452" mass="49332">MSALASKKVLLLGAGFVVKPTLDLLVKWGIATTVACRTLDSAKALAAGSKGATPIALDVSDDKALDAEVAKHDLVISLIPYTHHATVIKSAIREKKDVVTTSYVSPAMMELDQQCKDAGITVMNEIGLDPGIDHLYAVKTIEEVHKEGGKLLSFESFCGGLPAPEASNNPLGYKFSWSPRGVLLALRNNGKWWEDGKVREVSGVELMTVAKPYVVYPGFATVAYPNRDSTPYKERYNIPEAQTIIRGTMRYVGFPELVKTLVDIGFLDETESDTWKTPVTWREATKTLLGASASDDATLAKAIESKTTFKDAEQKKQILAGLRWIGVLSDEKTIPRKNPLDTLCASLEAKMQYEEGERDMVLLQHKFGIELADGTKQVRTSTLCEYGSTEPNGYMAMAKLVGVPCAVAVKQVLEGTLSEKGILAPMSSKINDPLIKELHDDFGIYMKEEIVA</sequence>
<dbReference type="Pfam" id="PF03435">
    <property type="entry name" value="Sacchrp_dh_NADP"/>
    <property type="match status" value="1"/>
</dbReference>
<dbReference type="EMBL" id="JAPDFR010000002">
    <property type="protein sequence ID" value="KAK0388982.1"/>
    <property type="molecule type" value="Genomic_DNA"/>
</dbReference>
<keyword evidence="2" id="KW-0521">NADP</keyword>
<evidence type="ECO:0000313" key="13">
    <source>
        <dbReference type="EMBL" id="KAK0388982.1"/>
    </source>
</evidence>
<dbReference type="InterPro" id="IPR005097">
    <property type="entry name" value="Sacchrp_dh_NADP-bd"/>
</dbReference>
<dbReference type="Gene3D" id="3.40.50.720">
    <property type="entry name" value="NAD(P)-binding Rossmann-like Domain"/>
    <property type="match status" value="1"/>
</dbReference>
<dbReference type="FunFam" id="3.30.360.10:FF:000008">
    <property type="entry name" value="Alpha-aminoadipic semialdehyde synthase, mitochondrial"/>
    <property type="match status" value="1"/>
</dbReference>
<evidence type="ECO:0000256" key="8">
    <source>
        <dbReference type="ARBA" id="ARBA00066976"/>
    </source>
</evidence>
<evidence type="ECO:0000256" key="6">
    <source>
        <dbReference type="ARBA" id="ARBA00051869"/>
    </source>
</evidence>
<evidence type="ECO:0000259" key="11">
    <source>
        <dbReference type="Pfam" id="PF03435"/>
    </source>
</evidence>
<comment type="catalytic activity">
    <reaction evidence="6">
        <text>L-saccharopine + NADP(+) + H2O = (S)-2-amino-6-oxohexanoate + L-glutamate + NADPH + H(+)</text>
        <dbReference type="Rhea" id="RHEA:10020"/>
        <dbReference type="ChEBI" id="CHEBI:15377"/>
        <dbReference type="ChEBI" id="CHEBI:15378"/>
        <dbReference type="ChEBI" id="CHEBI:29985"/>
        <dbReference type="ChEBI" id="CHEBI:57783"/>
        <dbReference type="ChEBI" id="CHEBI:57951"/>
        <dbReference type="ChEBI" id="CHEBI:58321"/>
        <dbReference type="ChEBI" id="CHEBI:58349"/>
        <dbReference type="EC" id="1.5.1.10"/>
    </reaction>
</comment>
<dbReference type="InterPro" id="IPR051168">
    <property type="entry name" value="AASS"/>
</dbReference>
<evidence type="ECO:0000313" key="14">
    <source>
        <dbReference type="Proteomes" id="UP001175261"/>
    </source>
</evidence>
<dbReference type="InterPro" id="IPR032095">
    <property type="entry name" value="Sacchrp_dh-like_C"/>
</dbReference>
<dbReference type="Proteomes" id="UP001175261">
    <property type="component" value="Unassembled WGS sequence"/>
</dbReference>
<dbReference type="GO" id="GO:0005737">
    <property type="term" value="C:cytoplasm"/>
    <property type="evidence" value="ECO:0007669"/>
    <property type="project" value="TreeGrafter"/>
</dbReference>
<organism evidence="13 14">
    <name type="scientific">Sarocladium strictum</name>
    <name type="common">Black bundle disease fungus</name>
    <name type="synonym">Acremonium strictum</name>
    <dbReference type="NCBI Taxonomy" id="5046"/>
    <lineage>
        <taxon>Eukaryota</taxon>
        <taxon>Fungi</taxon>
        <taxon>Dikarya</taxon>
        <taxon>Ascomycota</taxon>
        <taxon>Pezizomycotina</taxon>
        <taxon>Sordariomycetes</taxon>
        <taxon>Hypocreomycetidae</taxon>
        <taxon>Hypocreales</taxon>
        <taxon>Sarocladiaceae</taxon>
        <taxon>Sarocladium</taxon>
    </lineage>
</organism>
<dbReference type="Gene3D" id="3.30.360.10">
    <property type="entry name" value="Dihydrodipicolinate Reductase, domain 2"/>
    <property type="match status" value="1"/>
</dbReference>
<proteinExistence type="inferred from homology"/>
<comment type="caution">
    <text evidence="13">The sequence shown here is derived from an EMBL/GenBank/DDBJ whole genome shotgun (WGS) entry which is preliminary data.</text>
</comment>
<reference evidence="13" key="1">
    <citation type="submission" date="2022-10" db="EMBL/GenBank/DDBJ databases">
        <title>Determination and structural analysis of whole genome sequence of Sarocladium strictum F4-1.</title>
        <authorList>
            <person name="Hu L."/>
            <person name="Jiang Y."/>
        </authorList>
    </citation>
    <scope>NUCLEOTIDE SEQUENCE</scope>
    <source>
        <strain evidence="13">F4-1</strain>
    </source>
</reference>
<keyword evidence="4" id="KW-0457">Lysine biosynthesis</keyword>
<dbReference type="FunFam" id="1.10.1870.10:FF:000002">
    <property type="entry name" value="Saccharopine dehydrogenase Lys9"/>
    <property type="match status" value="1"/>
</dbReference>
<protein>
    <recommendedName>
        <fullName evidence="9">Saccharopine dehydrogenase [NADP(+), L-glutamate-forming]</fullName>
        <ecNumber evidence="8">1.5.1.10</ecNumber>
    </recommendedName>
    <alternativeName>
        <fullName evidence="10">Saccharopine reductase</fullName>
    </alternativeName>
</protein>
<comment type="similarity">
    <text evidence="5">Belongs to the saccharopine dehydrogenase family.</text>
</comment>
<dbReference type="SUPFAM" id="SSF55347">
    <property type="entry name" value="Glyceraldehyde-3-phosphate dehydrogenase-like, C-terminal domain"/>
    <property type="match status" value="1"/>
</dbReference>
<dbReference type="EC" id="1.5.1.10" evidence="8"/>
<dbReference type="FunFam" id="3.40.50.720:FF:000072">
    <property type="entry name" value="Saccharopine dehydrogenase [NADP(+), L-glutamate-forming]"/>
    <property type="match status" value="1"/>
</dbReference>
<comment type="pathway">
    <text evidence="7">Amino-acid biosynthesis; L-lysine biosynthesis via AAA pathway; L-lysine from L-alpha-aminoadipate (fungal route): step 2/3.</text>
</comment>
<evidence type="ECO:0000256" key="7">
    <source>
        <dbReference type="ARBA" id="ARBA00060549"/>
    </source>
</evidence>
<evidence type="ECO:0000259" key="12">
    <source>
        <dbReference type="Pfam" id="PF16653"/>
    </source>
</evidence>
<dbReference type="SUPFAM" id="SSF51735">
    <property type="entry name" value="NAD(P)-binding Rossmann-fold domains"/>
    <property type="match status" value="1"/>
</dbReference>